<proteinExistence type="predicted"/>
<evidence type="ECO:0000313" key="1">
    <source>
        <dbReference type="EMBL" id="KPW27013.1"/>
    </source>
</evidence>
<dbReference type="PATRIC" id="fig|199198.5.peg.5846"/>
<dbReference type="Proteomes" id="UP000050297">
    <property type="component" value="Unassembled WGS sequence"/>
</dbReference>
<dbReference type="EMBL" id="LJPM01000030">
    <property type="protein sequence ID" value="KPW27013.1"/>
    <property type="molecule type" value="Genomic_DNA"/>
</dbReference>
<sequence>MLIGQAFTELSFGSCGNFIVTGFMGMNRRGTDERDTLGWLPLRRAVLATGFPDCAWMSTCRGLKASLSEVRGESAKVGAFGTIRTLHPQVTC</sequence>
<dbReference type="AlphaFoldDB" id="A0A0P9I410"/>
<name>A0A0P9I410_PSESX</name>
<protein>
    <submittedName>
        <fullName evidence="1">Uncharacterized protein</fullName>
    </submittedName>
</protein>
<gene>
    <name evidence="1" type="ORF">ALO91_103283</name>
</gene>
<accession>A0A0P9I410</accession>
<reference evidence="1 2" key="1">
    <citation type="submission" date="2015-09" db="EMBL/GenBank/DDBJ databases">
        <title>Genome announcement of multiple Pseudomonas syringae strains.</title>
        <authorList>
            <person name="Thakur S."/>
            <person name="Wang P.W."/>
            <person name="Gong Y."/>
            <person name="Weir B.S."/>
            <person name="Guttman D.S."/>
        </authorList>
    </citation>
    <scope>NUCLEOTIDE SEQUENCE [LARGE SCALE GENOMIC DNA]</scope>
    <source>
        <strain evidence="1 2">ICMP2802</strain>
    </source>
</reference>
<evidence type="ECO:0000313" key="2">
    <source>
        <dbReference type="Proteomes" id="UP000050297"/>
    </source>
</evidence>
<organism evidence="1 2">
    <name type="scientific">Pseudomonas syringae pv. aceris</name>
    <dbReference type="NCBI Taxonomy" id="199198"/>
    <lineage>
        <taxon>Bacteria</taxon>
        <taxon>Pseudomonadati</taxon>
        <taxon>Pseudomonadota</taxon>
        <taxon>Gammaproteobacteria</taxon>
        <taxon>Pseudomonadales</taxon>
        <taxon>Pseudomonadaceae</taxon>
        <taxon>Pseudomonas</taxon>
        <taxon>Pseudomonas syringae</taxon>
    </lineage>
</organism>
<comment type="caution">
    <text evidence="1">The sequence shown here is derived from an EMBL/GenBank/DDBJ whole genome shotgun (WGS) entry which is preliminary data.</text>
</comment>